<protein>
    <recommendedName>
        <fullName evidence="4">Tryptophan-rich sensory protein</fullName>
    </recommendedName>
</protein>
<sequence>METAPRRVASYAKRMTGLPRQITLLLATILTLVMNYLSNALPLFGNSNKEVSDALPNAFTPAGLTFAVWGPIFLGLVVFAVYQALPAQRGPRFDRLFWPFLLGNLLNVSWLLAFQSLNFGPSVLIMLALLASLVWLYLTVRDLPPQGAERWTLALPSSLYLGWISVATIANITAYLVSVGVTAGALGLSAPVWSAVLVVIAAAIGVFFLARFHDYAFAGVLLWAFYGVYVARPDAATVVTGVAIAAVIVVLGALLSLRTRRTAL</sequence>
<feature type="transmembrane region" description="Helical" evidence="1">
    <location>
        <begin position="96"/>
        <end position="113"/>
    </location>
</feature>
<dbReference type="Gene3D" id="1.20.1260.100">
    <property type="entry name" value="TspO/MBR protein"/>
    <property type="match status" value="1"/>
</dbReference>
<feature type="transmembrane region" description="Helical" evidence="1">
    <location>
        <begin position="215"/>
        <end position="232"/>
    </location>
</feature>
<name>A0ABQ2S2A8_9DEIO</name>
<evidence type="ECO:0000313" key="2">
    <source>
        <dbReference type="EMBL" id="GGR81998.1"/>
    </source>
</evidence>
<feature type="transmembrane region" description="Helical" evidence="1">
    <location>
        <begin position="159"/>
        <end position="186"/>
    </location>
</feature>
<comment type="caution">
    <text evidence="2">The sequence shown here is derived from an EMBL/GenBank/DDBJ whole genome shotgun (WGS) entry which is preliminary data.</text>
</comment>
<evidence type="ECO:0000313" key="3">
    <source>
        <dbReference type="Proteomes" id="UP000644548"/>
    </source>
</evidence>
<dbReference type="PANTHER" id="PTHR33802:SF1">
    <property type="entry name" value="XK-RELATED PROTEIN"/>
    <property type="match status" value="1"/>
</dbReference>
<dbReference type="EMBL" id="BMQN01000001">
    <property type="protein sequence ID" value="GGR81998.1"/>
    <property type="molecule type" value="Genomic_DNA"/>
</dbReference>
<accession>A0ABQ2S2A8</accession>
<feature type="transmembrane region" description="Helical" evidence="1">
    <location>
        <begin position="119"/>
        <end position="138"/>
    </location>
</feature>
<reference evidence="3" key="1">
    <citation type="journal article" date="2019" name="Int. J. Syst. Evol. Microbiol.">
        <title>The Global Catalogue of Microorganisms (GCM) 10K type strain sequencing project: providing services to taxonomists for standard genome sequencing and annotation.</title>
        <authorList>
            <consortium name="The Broad Institute Genomics Platform"/>
            <consortium name="The Broad Institute Genome Sequencing Center for Infectious Disease"/>
            <person name="Wu L."/>
            <person name="Ma J."/>
        </authorList>
    </citation>
    <scope>NUCLEOTIDE SEQUENCE [LARGE SCALE GENOMIC DNA]</scope>
    <source>
        <strain evidence="3">JCM 31405</strain>
    </source>
</reference>
<proteinExistence type="predicted"/>
<keyword evidence="3" id="KW-1185">Reference proteome</keyword>
<feature type="transmembrane region" description="Helical" evidence="1">
    <location>
        <begin position="64"/>
        <end position="84"/>
    </location>
</feature>
<feature type="transmembrane region" description="Helical" evidence="1">
    <location>
        <begin position="192"/>
        <end position="210"/>
    </location>
</feature>
<keyword evidence="1" id="KW-0472">Membrane</keyword>
<evidence type="ECO:0000256" key="1">
    <source>
        <dbReference type="SAM" id="Phobius"/>
    </source>
</evidence>
<gene>
    <name evidence="2" type="ORF">GCM10008960_06240</name>
</gene>
<evidence type="ECO:0008006" key="4">
    <source>
        <dbReference type="Google" id="ProtNLM"/>
    </source>
</evidence>
<organism evidence="2 3">
    <name type="scientific">Deinococcus sedimenti</name>
    <dbReference type="NCBI Taxonomy" id="1867090"/>
    <lineage>
        <taxon>Bacteria</taxon>
        <taxon>Thermotogati</taxon>
        <taxon>Deinococcota</taxon>
        <taxon>Deinococci</taxon>
        <taxon>Deinococcales</taxon>
        <taxon>Deinococcaceae</taxon>
        <taxon>Deinococcus</taxon>
    </lineage>
</organism>
<keyword evidence="1" id="KW-0812">Transmembrane</keyword>
<dbReference type="Proteomes" id="UP000644548">
    <property type="component" value="Unassembled WGS sequence"/>
</dbReference>
<feature type="transmembrane region" description="Helical" evidence="1">
    <location>
        <begin position="238"/>
        <end position="257"/>
    </location>
</feature>
<dbReference type="InterPro" id="IPR038330">
    <property type="entry name" value="TspO/MBR-related_sf"/>
</dbReference>
<dbReference type="PANTHER" id="PTHR33802">
    <property type="entry name" value="SI:CH211-161H7.5-RELATED"/>
    <property type="match status" value="1"/>
</dbReference>
<keyword evidence="1" id="KW-1133">Transmembrane helix</keyword>